<gene>
    <name evidence="4" type="ORF">ACFPOG_13805</name>
</gene>
<keyword evidence="5" id="KW-1185">Reference proteome</keyword>
<dbReference type="EMBL" id="JBHSMJ010000018">
    <property type="protein sequence ID" value="MFC5449338.1"/>
    <property type="molecule type" value="Genomic_DNA"/>
</dbReference>
<protein>
    <submittedName>
        <fullName evidence="4">GNAT family N-acetyltransferase</fullName>
        <ecNumber evidence="4">2.3.-.-</ecNumber>
    </submittedName>
</protein>
<dbReference type="InterPro" id="IPR016181">
    <property type="entry name" value="Acyl_CoA_acyltransferase"/>
</dbReference>
<dbReference type="Gene3D" id="3.40.630.30">
    <property type="match status" value="1"/>
</dbReference>
<evidence type="ECO:0000313" key="5">
    <source>
        <dbReference type="Proteomes" id="UP001596044"/>
    </source>
</evidence>
<dbReference type="CDD" id="cd04301">
    <property type="entry name" value="NAT_SF"/>
    <property type="match status" value="1"/>
</dbReference>
<comment type="caution">
    <text evidence="4">The sequence shown here is derived from an EMBL/GenBank/DDBJ whole genome shotgun (WGS) entry which is preliminary data.</text>
</comment>
<evidence type="ECO:0000256" key="1">
    <source>
        <dbReference type="ARBA" id="ARBA00022679"/>
    </source>
</evidence>
<dbReference type="Proteomes" id="UP001596044">
    <property type="component" value="Unassembled WGS sequence"/>
</dbReference>
<evidence type="ECO:0000313" key="4">
    <source>
        <dbReference type="EMBL" id="MFC5449338.1"/>
    </source>
</evidence>
<evidence type="ECO:0000256" key="2">
    <source>
        <dbReference type="ARBA" id="ARBA00023315"/>
    </source>
</evidence>
<dbReference type="RefSeq" id="WP_270879732.1">
    <property type="nucleotide sequence ID" value="NZ_JAQFVF010000026.1"/>
</dbReference>
<dbReference type="PROSITE" id="PS51186">
    <property type="entry name" value="GNAT"/>
    <property type="match status" value="1"/>
</dbReference>
<accession>A0ABW0K7M3</accession>
<organism evidence="4 5">
    <name type="scientific">Paenibacillus aestuarii</name>
    <dbReference type="NCBI Taxonomy" id="516965"/>
    <lineage>
        <taxon>Bacteria</taxon>
        <taxon>Bacillati</taxon>
        <taxon>Bacillota</taxon>
        <taxon>Bacilli</taxon>
        <taxon>Bacillales</taxon>
        <taxon>Paenibacillaceae</taxon>
        <taxon>Paenibacillus</taxon>
    </lineage>
</organism>
<keyword evidence="1 4" id="KW-0808">Transferase</keyword>
<dbReference type="InterPro" id="IPR000182">
    <property type="entry name" value="GNAT_dom"/>
</dbReference>
<proteinExistence type="predicted"/>
<reference evidence="5" key="1">
    <citation type="journal article" date="2019" name="Int. J. Syst. Evol. Microbiol.">
        <title>The Global Catalogue of Microorganisms (GCM) 10K type strain sequencing project: providing services to taxonomists for standard genome sequencing and annotation.</title>
        <authorList>
            <consortium name="The Broad Institute Genomics Platform"/>
            <consortium name="The Broad Institute Genome Sequencing Center for Infectious Disease"/>
            <person name="Wu L."/>
            <person name="Ma J."/>
        </authorList>
    </citation>
    <scope>NUCLEOTIDE SEQUENCE [LARGE SCALE GENOMIC DNA]</scope>
    <source>
        <strain evidence="5">KACC 11904</strain>
    </source>
</reference>
<sequence>MGVFETLRIRNAQAADQEAIRSVALAAYEQYASDLPKDRWDAYRESIARSVEGDGPEARLVAELGGRIVGSALLFVGSERAYGLPALHIEGPILRLLSVVPWARGRGVATALLREGVRRARALNAPYLHLHTSDMMASAVKLYERLGFERAVDKDIQNGETLVKCYRLKLEEASHLTLEA</sequence>
<dbReference type="Pfam" id="PF00583">
    <property type="entry name" value="Acetyltransf_1"/>
    <property type="match status" value="1"/>
</dbReference>
<dbReference type="PANTHER" id="PTHR43877">
    <property type="entry name" value="AMINOALKYLPHOSPHONATE N-ACETYLTRANSFERASE-RELATED-RELATED"/>
    <property type="match status" value="1"/>
</dbReference>
<keyword evidence="2 4" id="KW-0012">Acyltransferase</keyword>
<dbReference type="EC" id="2.3.-.-" evidence="4"/>
<dbReference type="InterPro" id="IPR050832">
    <property type="entry name" value="Bact_Acetyltransf"/>
</dbReference>
<dbReference type="GO" id="GO:0016746">
    <property type="term" value="F:acyltransferase activity"/>
    <property type="evidence" value="ECO:0007669"/>
    <property type="project" value="UniProtKB-KW"/>
</dbReference>
<evidence type="ECO:0000259" key="3">
    <source>
        <dbReference type="PROSITE" id="PS51186"/>
    </source>
</evidence>
<feature type="domain" description="N-acetyltransferase" evidence="3">
    <location>
        <begin position="7"/>
        <end position="169"/>
    </location>
</feature>
<dbReference type="SUPFAM" id="SSF55729">
    <property type="entry name" value="Acyl-CoA N-acyltransferases (Nat)"/>
    <property type="match status" value="1"/>
</dbReference>
<name>A0ABW0K7M3_9BACL</name>